<dbReference type="GO" id="GO:0005829">
    <property type="term" value="C:cytosol"/>
    <property type="evidence" value="ECO:0007669"/>
    <property type="project" value="TreeGrafter"/>
</dbReference>
<gene>
    <name evidence="1" type="ORF">H8S33_13050</name>
</gene>
<dbReference type="PANTHER" id="PTHR10000">
    <property type="entry name" value="PHOSPHOSERINE PHOSPHATASE"/>
    <property type="match status" value="1"/>
</dbReference>
<dbReference type="InterPro" id="IPR036412">
    <property type="entry name" value="HAD-like_sf"/>
</dbReference>
<evidence type="ECO:0000313" key="1">
    <source>
        <dbReference type="EMBL" id="MBC5637737.1"/>
    </source>
</evidence>
<dbReference type="NCBIfam" id="TIGR01484">
    <property type="entry name" value="HAD-SF-IIB"/>
    <property type="match status" value="1"/>
</dbReference>
<dbReference type="AlphaFoldDB" id="A0A923L735"/>
<dbReference type="SFLD" id="SFLDS00003">
    <property type="entry name" value="Haloacid_Dehalogenase"/>
    <property type="match status" value="1"/>
</dbReference>
<comment type="caution">
    <text evidence="1">The sequence shown here is derived from an EMBL/GenBank/DDBJ whole genome shotgun (WGS) entry which is preliminary data.</text>
</comment>
<reference evidence="1" key="1">
    <citation type="submission" date="2020-08" db="EMBL/GenBank/DDBJ databases">
        <title>Genome public.</title>
        <authorList>
            <person name="Liu C."/>
            <person name="Sun Q."/>
        </authorList>
    </citation>
    <scope>NUCLEOTIDE SEQUENCE</scope>
    <source>
        <strain evidence="1">BX22</strain>
    </source>
</reference>
<dbReference type="InterPro" id="IPR000150">
    <property type="entry name" value="Cof"/>
</dbReference>
<sequence>MNIKAIALDMDGTLLNKSGMVEENVIIKLNSLREQGVKLFVATGRTKKEIADVLPAHLDLDGYVTANGMGVYTKDKQLARFSLEENLLQKVIANARKDRIYYEVHPEEENRFALEEDKAYFASELKKEFPKTLLVNEWNSRKEALNKNIYWVNQLSYANIVKVYFFSMDINKIDRWKNALIELKKDQNFSMSSSSRHNVEMMVAGISKGTGMQLLLDAYNMSKHNLLAVGDGENDLAMFELAGHAVAMKNANSRVQAQADEVTDYTYEENGLLHYLNKLFEILN</sequence>
<keyword evidence="2" id="KW-1185">Reference proteome</keyword>
<dbReference type="GO" id="GO:0016791">
    <property type="term" value="F:phosphatase activity"/>
    <property type="evidence" value="ECO:0007669"/>
    <property type="project" value="TreeGrafter"/>
</dbReference>
<dbReference type="Gene3D" id="3.40.50.1000">
    <property type="entry name" value="HAD superfamily/HAD-like"/>
    <property type="match status" value="1"/>
</dbReference>
<dbReference type="RefSeq" id="WP_186870442.1">
    <property type="nucleotide sequence ID" value="NZ_JACOOL010000009.1"/>
</dbReference>
<evidence type="ECO:0000313" key="2">
    <source>
        <dbReference type="Proteomes" id="UP000637359"/>
    </source>
</evidence>
<dbReference type="NCBIfam" id="TIGR00099">
    <property type="entry name" value="Cof-subfamily"/>
    <property type="match status" value="1"/>
</dbReference>
<dbReference type="Gene3D" id="3.30.1240.10">
    <property type="match status" value="1"/>
</dbReference>
<dbReference type="EMBL" id="JACOOL010000009">
    <property type="protein sequence ID" value="MBC5637737.1"/>
    <property type="molecule type" value="Genomic_DNA"/>
</dbReference>
<dbReference type="Pfam" id="PF08282">
    <property type="entry name" value="Hydrolase_3"/>
    <property type="match status" value="1"/>
</dbReference>
<dbReference type="InterPro" id="IPR023214">
    <property type="entry name" value="HAD_sf"/>
</dbReference>
<dbReference type="SUPFAM" id="SSF56784">
    <property type="entry name" value="HAD-like"/>
    <property type="match status" value="1"/>
</dbReference>
<protein>
    <submittedName>
        <fullName evidence="1">HAD family phosphatase</fullName>
    </submittedName>
</protein>
<proteinExistence type="predicted"/>
<name>A0A923L735_9BACI</name>
<dbReference type="GO" id="GO:0000287">
    <property type="term" value="F:magnesium ion binding"/>
    <property type="evidence" value="ECO:0007669"/>
    <property type="project" value="TreeGrafter"/>
</dbReference>
<dbReference type="PANTHER" id="PTHR10000:SF55">
    <property type="entry name" value="5-AMINO-6-(5-PHOSPHO-D-RIBITYLAMINO)URACIL PHOSPHATASE YCSE"/>
    <property type="match status" value="1"/>
</dbReference>
<accession>A0A923L735</accession>
<dbReference type="SFLD" id="SFLDG01140">
    <property type="entry name" value="C2.B:_Phosphomannomutase_and_P"/>
    <property type="match status" value="1"/>
</dbReference>
<dbReference type="PROSITE" id="PS01228">
    <property type="entry name" value="COF_1"/>
    <property type="match status" value="1"/>
</dbReference>
<organism evidence="1 2">
    <name type="scientific">Ornithinibacillus hominis</name>
    <dbReference type="NCBI Taxonomy" id="2763055"/>
    <lineage>
        <taxon>Bacteria</taxon>
        <taxon>Bacillati</taxon>
        <taxon>Bacillota</taxon>
        <taxon>Bacilli</taxon>
        <taxon>Bacillales</taxon>
        <taxon>Bacillaceae</taxon>
        <taxon>Ornithinibacillus</taxon>
    </lineage>
</organism>
<dbReference type="Proteomes" id="UP000637359">
    <property type="component" value="Unassembled WGS sequence"/>
</dbReference>
<dbReference type="InterPro" id="IPR006379">
    <property type="entry name" value="HAD-SF_hydro_IIB"/>
</dbReference>